<protein>
    <recommendedName>
        <fullName evidence="3">FBD domain-containing protein</fullName>
    </recommendedName>
</protein>
<keyword evidence="2" id="KW-1185">Reference proteome</keyword>
<evidence type="ECO:0008006" key="3">
    <source>
        <dbReference type="Google" id="ProtNLM"/>
    </source>
</evidence>
<dbReference type="EMBL" id="PKMF04000833">
    <property type="protein sequence ID" value="KAK7818311.1"/>
    <property type="molecule type" value="Genomic_DNA"/>
</dbReference>
<sequence length="139" mass="16039">MGSPRLESVKLHNCYQFNWLDMDVSTLIEVKLNFELLVKYESVEEDACKEHQDIVTELLQSLHHVKNLTVGKWCLMFLVKSLDEVNHCRLKEVYFKSMLQCLKTVKIFGFGEFPHKASIHFCGTSSTYVCKGVGEDGFQ</sequence>
<gene>
    <name evidence="1" type="ORF">CFP56_041506</name>
</gene>
<organism evidence="1 2">
    <name type="scientific">Quercus suber</name>
    <name type="common">Cork oak</name>
    <dbReference type="NCBI Taxonomy" id="58331"/>
    <lineage>
        <taxon>Eukaryota</taxon>
        <taxon>Viridiplantae</taxon>
        <taxon>Streptophyta</taxon>
        <taxon>Embryophyta</taxon>
        <taxon>Tracheophyta</taxon>
        <taxon>Spermatophyta</taxon>
        <taxon>Magnoliopsida</taxon>
        <taxon>eudicotyledons</taxon>
        <taxon>Gunneridae</taxon>
        <taxon>Pentapetalae</taxon>
        <taxon>rosids</taxon>
        <taxon>fabids</taxon>
        <taxon>Fagales</taxon>
        <taxon>Fagaceae</taxon>
        <taxon>Quercus</taxon>
    </lineage>
</organism>
<proteinExistence type="predicted"/>
<accession>A0AAW0IVR1</accession>
<dbReference type="Proteomes" id="UP000237347">
    <property type="component" value="Unassembled WGS sequence"/>
</dbReference>
<name>A0AAW0IVR1_QUESU</name>
<evidence type="ECO:0000313" key="1">
    <source>
        <dbReference type="EMBL" id="KAK7818311.1"/>
    </source>
</evidence>
<evidence type="ECO:0000313" key="2">
    <source>
        <dbReference type="Proteomes" id="UP000237347"/>
    </source>
</evidence>
<dbReference type="AlphaFoldDB" id="A0AAW0IVR1"/>
<comment type="caution">
    <text evidence="1">The sequence shown here is derived from an EMBL/GenBank/DDBJ whole genome shotgun (WGS) entry which is preliminary data.</text>
</comment>
<reference evidence="1 2" key="1">
    <citation type="journal article" date="2018" name="Sci. Data">
        <title>The draft genome sequence of cork oak.</title>
        <authorList>
            <person name="Ramos A.M."/>
            <person name="Usie A."/>
            <person name="Barbosa P."/>
            <person name="Barros P.M."/>
            <person name="Capote T."/>
            <person name="Chaves I."/>
            <person name="Simoes F."/>
            <person name="Abreu I."/>
            <person name="Carrasquinho I."/>
            <person name="Faro C."/>
            <person name="Guimaraes J.B."/>
            <person name="Mendonca D."/>
            <person name="Nobrega F."/>
            <person name="Rodrigues L."/>
            <person name="Saibo N.J.M."/>
            <person name="Varela M.C."/>
            <person name="Egas C."/>
            <person name="Matos J."/>
            <person name="Miguel C.M."/>
            <person name="Oliveira M.M."/>
            <person name="Ricardo C.P."/>
            <person name="Goncalves S."/>
        </authorList>
    </citation>
    <scope>NUCLEOTIDE SEQUENCE [LARGE SCALE GENOMIC DNA]</scope>
    <source>
        <strain evidence="2">cv. HL8</strain>
    </source>
</reference>